<protein>
    <recommendedName>
        <fullName evidence="4">Meckelin</fullName>
    </recommendedName>
</protein>
<feature type="transmembrane region" description="Helical" evidence="1">
    <location>
        <begin position="488"/>
        <end position="513"/>
    </location>
</feature>
<keyword evidence="3" id="KW-1185">Reference proteome</keyword>
<reference evidence="2 3" key="1">
    <citation type="submission" date="2024-10" db="EMBL/GenBank/DDBJ databases">
        <authorList>
            <person name="Kim D."/>
        </authorList>
    </citation>
    <scope>NUCLEOTIDE SEQUENCE [LARGE SCALE GENOMIC DNA]</scope>
    <source>
        <strain evidence="2">Taebaek</strain>
    </source>
</reference>
<dbReference type="AlphaFoldDB" id="A0ABD2JUF4"/>
<organism evidence="2 3">
    <name type="scientific">Heterodera schachtii</name>
    <name type="common">Sugarbeet cyst nematode worm</name>
    <name type="synonym">Tylenchus schachtii</name>
    <dbReference type="NCBI Taxonomy" id="97005"/>
    <lineage>
        <taxon>Eukaryota</taxon>
        <taxon>Metazoa</taxon>
        <taxon>Ecdysozoa</taxon>
        <taxon>Nematoda</taxon>
        <taxon>Chromadorea</taxon>
        <taxon>Rhabditida</taxon>
        <taxon>Tylenchina</taxon>
        <taxon>Tylenchomorpha</taxon>
        <taxon>Tylenchoidea</taxon>
        <taxon>Heteroderidae</taxon>
        <taxon>Heteroderinae</taxon>
        <taxon>Heterodera</taxon>
    </lineage>
</organism>
<evidence type="ECO:0000256" key="1">
    <source>
        <dbReference type="SAM" id="Phobius"/>
    </source>
</evidence>
<evidence type="ECO:0008006" key="4">
    <source>
        <dbReference type="Google" id="ProtNLM"/>
    </source>
</evidence>
<dbReference type="PANTHER" id="PTHR21274:SF0">
    <property type="entry name" value="MECKELIN"/>
    <property type="match status" value="1"/>
</dbReference>
<feature type="transmembrane region" description="Helical" evidence="1">
    <location>
        <begin position="533"/>
        <end position="558"/>
    </location>
</feature>
<dbReference type="InterPro" id="IPR019170">
    <property type="entry name" value="Meckelin"/>
</dbReference>
<dbReference type="EMBL" id="JBICCN010000095">
    <property type="protein sequence ID" value="KAL3094260.1"/>
    <property type="molecule type" value="Genomic_DNA"/>
</dbReference>
<sequence length="1027" mass="116532">MDCDQCPEGMAPAPQSQNECQCESAERRVLTISVDTSPTEGRRQRIGCQQKFGILCQMFGIGRSSFGKFGRRHGPMPNFALGERRQAKGVTNVCRAKVRHAFAKRTVLSLFVPVFPPMPFKFNRCSPTVSISPPLIKSCICATPNLGAVVPLTVANAHIWLICAHCKIMHVSLIQMTEQQQQKQRGSVFPQLFYANIDASIEIFRASAIEAIFELVPRMRNSRLDIVAMAYSLNGTFIGQMLFERVFLLRCPSFRWNGLAAKAALHFGTFFRQKCFWSESAHSETVLFELYIRFEDTNGEIKLFPVPILNEDIRGDQYTGWYPNRLDQLRRDSRVVLTKRFYLVDKQSVVTVTDQQAEKRTDQLIRSPERITLHIHLQMLLQRAAFLCRTSKFLTLKLFKRSNWIQAVTASPATAEVALLPSMRPTFRWNSNLAFFYHADSYPYDKTVEVVMATACSVAALWAAVRAYSWGRRSGKLIIDASTILKLVLYAADGIGNVFLLVMAIIAVWLTFAYKKQSHLFYVPLAESQEGSFVAYLVSAVALKALSLAHSLVCLTLVQTFFIEKANYEAKEAKGEQKAKDSQHSSVVIWRTYLIANEWNELQLYRKTRLSVQLLTVLFLLDYMEFGNFAKLQPGVQFPLAVDQPSEVVETRMSRFAVDFSFYVAIAMGQWLFQVLIVERVADPFRNFMDLCSVANISVLAMTNPLRGFYIHGRSVHGFADTDMLQMNIGMEIPWHDIGMEIPWHGIGMEIPWHDIGMEIPWHGIGMEIPWHGIGMEIPWHGIGMEIPWHDIGMEIPWHGIGMEIPWHGIGREIPWHGIGMEIPWHDIGKEIPFHLLPGQFMCHARFGDELGPANIHRNVPRAFRERIDQIMATAVANGTISAAVRQGADALDKTTVRMQKIATAYGELNECLKDFVNRVDPKCDYVVTSPRLIEALLGLELSDTSTVGTFSRDRSECEYSSAFLYGEWALLSAELALFCLVDLYWRHRLLAAFVTFLLSAAVRHTVKLYFTHQLAKSSMVDSRFLI</sequence>
<keyword evidence="1" id="KW-0472">Membrane</keyword>
<dbReference type="PANTHER" id="PTHR21274">
    <property type="entry name" value="MECKELIN"/>
    <property type="match status" value="1"/>
</dbReference>
<feature type="transmembrane region" description="Helical" evidence="1">
    <location>
        <begin position="660"/>
        <end position="678"/>
    </location>
</feature>
<gene>
    <name evidence="2" type="ORF">niasHS_004016</name>
</gene>
<name>A0ABD2JUF4_HETSC</name>
<keyword evidence="1" id="KW-0812">Transmembrane</keyword>
<keyword evidence="1" id="KW-1133">Transmembrane helix</keyword>
<dbReference type="Proteomes" id="UP001620645">
    <property type="component" value="Unassembled WGS sequence"/>
</dbReference>
<dbReference type="Pfam" id="PF09773">
    <property type="entry name" value="Meckelin"/>
    <property type="match status" value="2"/>
</dbReference>
<proteinExistence type="predicted"/>
<evidence type="ECO:0000313" key="2">
    <source>
        <dbReference type="EMBL" id="KAL3094260.1"/>
    </source>
</evidence>
<comment type="caution">
    <text evidence="2">The sequence shown here is derived from an EMBL/GenBank/DDBJ whole genome shotgun (WGS) entry which is preliminary data.</text>
</comment>
<accession>A0ABD2JUF4</accession>
<feature type="transmembrane region" description="Helical" evidence="1">
    <location>
        <begin position="450"/>
        <end position="468"/>
    </location>
</feature>
<evidence type="ECO:0000313" key="3">
    <source>
        <dbReference type="Proteomes" id="UP001620645"/>
    </source>
</evidence>